<reference evidence="2 3" key="1">
    <citation type="submission" date="2020-04" db="EMBL/GenBank/DDBJ databases">
        <title>Ferrimonas sp. S7 isolated from sea water.</title>
        <authorList>
            <person name="Bae S.S."/>
            <person name="Baek K."/>
        </authorList>
    </citation>
    <scope>NUCLEOTIDE SEQUENCE [LARGE SCALE GENOMIC DNA]</scope>
    <source>
        <strain evidence="2 3">S7</strain>
    </source>
</reference>
<evidence type="ECO:0000256" key="1">
    <source>
        <dbReference type="SAM" id="SignalP"/>
    </source>
</evidence>
<sequence length="114" mass="13138">MRLKSFSAVIIAALSSVLSGCSSLPTAVPELDYTFWANTQKSEQAEFRITFFTPSETWFKQARTEDDPLLNDHFLFVHLEKELDQRQLCLQGYEITERRRLTKGITLSGECHHN</sequence>
<evidence type="ECO:0000313" key="2">
    <source>
        <dbReference type="EMBL" id="QIZ75663.1"/>
    </source>
</evidence>
<protein>
    <recommendedName>
        <fullName evidence="4">Lipoprotein</fullName>
    </recommendedName>
</protein>
<keyword evidence="1" id="KW-0732">Signal</keyword>
<evidence type="ECO:0008006" key="4">
    <source>
        <dbReference type="Google" id="ProtNLM"/>
    </source>
</evidence>
<feature type="chain" id="PRO_5026079157" description="Lipoprotein" evidence="1">
    <location>
        <begin position="28"/>
        <end position="114"/>
    </location>
</feature>
<dbReference type="PROSITE" id="PS51257">
    <property type="entry name" value="PROKAR_LIPOPROTEIN"/>
    <property type="match status" value="1"/>
</dbReference>
<proteinExistence type="predicted"/>
<gene>
    <name evidence="2" type="ORF">HER31_01340</name>
</gene>
<organism evidence="2 3">
    <name type="scientific">Ferrimonas lipolytica</name>
    <dbReference type="NCBI Taxonomy" id="2724191"/>
    <lineage>
        <taxon>Bacteria</taxon>
        <taxon>Pseudomonadati</taxon>
        <taxon>Pseudomonadota</taxon>
        <taxon>Gammaproteobacteria</taxon>
        <taxon>Alteromonadales</taxon>
        <taxon>Ferrimonadaceae</taxon>
        <taxon>Ferrimonas</taxon>
    </lineage>
</organism>
<dbReference type="EMBL" id="CP051180">
    <property type="protein sequence ID" value="QIZ75663.1"/>
    <property type="molecule type" value="Genomic_DNA"/>
</dbReference>
<dbReference type="RefSeq" id="WP_168658924.1">
    <property type="nucleotide sequence ID" value="NZ_CP051180.1"/>
</dbReference>
<dbReference type="AlphaFoldDB" id="A0A6H1UBC5"/>
<name>A0A6H1UBC5_9GAMM</name>
<feature type="signal peptide" evidence="1">
    <location>
        <begin position="1"/>
        <end position="27"/>
    </location>
</feature>
<accession>A0A6H1UBC5</accession>
<evidence type="ECO:0000313" key="3">
    <source>
        <dbReference type="Proteomes" id="UP000501602"/>
    </source>
</evidence>
<dbReference type="KEGG" id="fes:HER31_01340"/>
<keyword evidence="3" id="KW-1185">Reference proteome</keyword>
<dbReference type="Proteomes" id="UP000501602">
    <property type="component" value="Chromosome"/>
</dbReference>